<dbReference type="Gene3D" id="2.60.120.620">
    <property type="entry name" value="q2cbj1_9rhob like domain"/>
    <property type="match status" value="1"/>
</dbReference>
<sequence>MSECLPSAIPNYSINQREEILQFWNTWGFVVIRDVLSPSETDATISEIWDVVEDQSNGEVSRNKAATWYNPETWPDKTQKGFIQPFSDFLLQQCWLNRQNTQIINAFQLLLDTEEIVCSRDRYGFMRPTTLSISELKEKDFSTTKNWLHWDQNGWSNSGFQSVQGVLTLTPHTESSGGFHCVPGFTHEFREYFDSHAQDEHPNGYDGLVEVLPGDCIRERVRKITCPAGSMIIWDSRLPHGNYPNESDGFRAVQYITYHAYEPDSALMRKENLEREARNAYRTYGDEWDEKLPPKDLQLPHLLSSIGRKVVGFEPWTTDVNSQ</sequence>
<evidence type="ECO:0000313" key="1">
    <source>
        <dbReference type="EMBL" id="CAE2224582.1"/>
    </source>
</evidence>
<name>A0A7S4IBL5_9EUKA</name>
<reference evidence="1" key="1">
    <citation type="submission" date="2021-01" db="EMBL/GenBank/DDBJ databases">
        <authorList>
            <person name="Corre E."/>
            <person name="Pelletier E."/>
            <person name="Niang G."/>
            <person name="Scheremetjew M."/>
            <person name="Finn R."/>
            <person name="Kale V."/>
            <person name="Holt S."/>
            <person name="Cochrane G."/>
            <person name="Meng A."/>
            <person name="Brown T."/>
            <person name="Cohen L."/>
        </authorList>
    </citation>
    <scope>NUCLEOTIDE SEQUENCE</scope>
    <source>
        <strain evidence="1">DIVA3 518/3/11/1/6</strain>
    </source>
</reference>
<evidence type="ECO:0008006" key="2">
    <source>
        <dbReference type="Google" id="ProtNLM"/>
    </source>
</evidence>
<proteinExistence type="predicted"/>
<organism evidence="1">
    <name type="scientific">Vannella robusta</name>
    <dbReference type="NCBI Taxonomy" id="1487602"/>
    <lineage>
        <taxon>Eukaryota</taxon>
        <taxon>Amoebozoa</taxon>
        <taxon>Discosea</taxon>
        <taxon>Flabellinia</taxon>
        <taxon>Vannellidae</taxon>
        <taxon>Vannella</taxon>
    </lineage>
</organism>
<dbReference type="SUPFAM" id="SSF51197">
    <property type="entry name" value="Clavaminate synthase-like"/>
    <property type="match status" value="1"/>
</dbReference>
<dbReference type="AlphaFoldDB" id="A0A7S4IBL5"/>
<dbReference type="PANTHER" id="PTHR31630">
    <property type="entry name" value="PHYTANOYL-COA DIOXYGENASE-RELATED-RELATED"/>
    <property type="match status" value="1"/>
</dbReference>
<accession>A0A7S4IBL5</accession>
<gene>
    <name evidence="1" type="ORF">VSP0166_LOCUS10581</name>
</gene>
<dbReference type="Pfam" id="PF05721">
    <property type="entry name" value="PhyH"/>
    <property type="match status" value="1"/>
</dbReference>
<dbReference type="PANTHER" id="PTHR31630:SF6">
    <property type="entry name" value="PHYTANOYL-COA DIOXYGENASE-RELATED"/>
    <property type="match status" value="1"/>
</dbReference>
<protein>
    <recommendedName>
        <fullName evidence="2">Phytanoyl-CoA dioxygenase</fullName>
    </recommendedName>
</protein>
<dbReference type="EMBL" id="HBKP01014906">
    <property type="protein sequence ID" value="CAE2224582.1"/>
    <property type="molecule type" value="Transcribed_RNA"/>
</dbReference>
<dbReference type="InterPro" id="IPR008775">
    <property type="entry name" value="Phytyl_CoA_dOase-like"/>
</dbReference>